<dbReference type="Proteomes" id="UP000006038">
    <property type="component" value="Chromosome 1"/>
</dbReference>
<evidence type="ECO:0000313" key="1">
    <source>
        <dbReference type="EnsemblPlants" id="OB01G46710.1"/>
    </source>
</evidence>
<reference evidence="1" key="2">
    <citation type="submission" date="2013-04" db="UniProtKB">
        <authorList>
            <consortium name="EnsemblPlants"/>
        </authorList>
    </citation>
    <scope>IDENTIFICATION</scope>
</reference>
<protein>
    <submittedName>
        <fullName evidence="1">Uncharacterized protein</fullName>
    </submittedName>
</protein>
<evidence type="ECO:0000313" key="2">
    <source>
        <dbReference type="Proteomes" id="UP000006038"/>
    </source>
</evidence>
<dbReference type="AlphaFoldDB" id="J3L615"/>
<dbReference type="Gramene" id="OB01G46710.1">
    <property type="protein sequence ID" value="OB01G46710.1"/>
    <property type="gene ID" value="OB01G46710"/>
</dbReference>
<name>J3L615_ORYBR</name>
<keyword evidence="2" id="KW-1185">Reference proteome</keyword>
<accession>J3L615</accession>
<dbReference type="STRING" id="4533.J3L615"/>
<reference evidence="1" key="1">
    <citation type="journal article" date="2013" name="Nat. Commun.">
        <title>Whole-genome sequencing of Oryza brachyantha reveals mechanisms underlying Oryza genome evolution.</title>
        <authorList>
            <person name="Chen J."/>
            <person name="Huang Q."/>
            <person name="Gao D."/>
            <person name="Wang J."/>
            <person name="Lang Y."/>
            <person name="Liu T."/>
            <person name="Li B."/>
            <person name="Bai Z."/>
            <person name="Luis Goicoechea J."/>
            <person name="Liang C."/>
            <person name="Chen C."/>
            <person name="Zhang W."/>
            <person name="Sun S."/>
            <person name="Liao Y."/>
            <person name="Zhang X."/>
            <person name="Yang L."/>
            <person name="Song C."/>
            <person name="Wang M."/>
            <person name="Shi J."/>
            <person name="Liu G."/>
            <person name="Liu J."/>
            <person name="Zhou H."/>
            <person name="Zhou W."/>
            <person name="Yu Q."/>
            <person name="An N."/>
            <person name="Chen Y."/>
            <person name="Cai Q."/>
            <person name="Wang B."/>
            <person name="Liu B."/>
            <person name="Min J."/>
            <person name="Huang Y."/>
            <person name="Wu H."/>
            <person name="Li Z."/>
            <person name="Zhang Y."/>
            <person name="Yin Y."/>
            <person name="Song W."/>
            <person name="Jiang J."/>
            <person name="Jackson S.A."/>
            <person name="Wing R.A."/>
            <person name="Wang J."/>
            <person name="Chen M."/>
        </authorList>
    </citation>
    <scope>NUCLEOTIDE SEQUENCE [LARGE SCALE GENOMIC DNA]</scope>
    <source>
        <strain evidence="1">cv. IRGC 101232</strain>
    </source>
</reference>
<dbReference type="HOGENOM" id="CLU_2458360_0_0_1"/>
<dbReference type="EnsemblPlants" id="OB01G46710.1">
    <property type="protein sequence ID" value="OB01G46710.1"/>
    <property type="gene ID" value="OB01G46710"/>
</dbReference>
<proteinExistence type="predicted"/>
<sequence>MWLEADGKPIRMVKDIRQELVKLQGATINGHLSIAPTDAELKPGRSFWAISTSIFSCFNTQQAAVHNITKDIIALSSSRSLQLLDTDPV</sequence>
<organism evidence="1">
    <name type="scientific">Oryza brachyantha</name>
    <name type="common">malo sina</name>
    <dbReference type="NCBI Taxonomy" id="4533"/>
    <lineage>
        <taxon>Eukaryota</taxon>
        <taxon>Viridiplantae</taxon>
        <taxon>Streptophyta</taxon>
        <taxon>Embryophyta</taxon>
        <taxon>Tracheophyta</taxon>
        <taxon>Spermatophyta</taxon>
        <taxon>Magnoliopsida</taxon>
        <taxon>Liliopsida</taxon>
        <taxon>Poales</taxon>
        <taxon>Poaceae</taxon>
        <taxon>BOP clade</taxon>
        <taxon>Oryzoideae</taxon>
        <taxon>Oryzeae</taxon>
        <taxon>Oryzinae</taxon>
        <taxon>Oryza</taxon>
    </lineage>
</organism>